<dbReference type="InterPro" id="IPR019282">
    <property type="entry name" value="Glycoamylase-like_cons_dom"/>
</dbReference>
<dbReference type="InterPro" id="IPR013783">
    <property type="entry name" value="Ig-like_fold"/>
</dbReference>
<evidence type="ECO:0000313" key="2">
    <source>
        <dbReference type="EMBL" id="MFD2832826.1"/>
    </source>
</evidence>
<dbReference type="Gene3D" id="2.60.40.10">
    <property type="entry name" value="Immunoglobulins"/>
    <property type="match status" value="1"/>
</dbReference>
<dbReference type="Gene3D" id="2.60.120.430">
    <property type="entry name" value="Galactose-binding lectin"/>
    <property type="match status" value="1"/>
</dbReference>
<comment type="caution">
    <text evidence="2">The sequence shown here is derived from an EMBL/GenBank/DDBJ whole genome shotgun (WGS) entry which is preliminary data.</text>
</comment>
<dbReference type="EMBL" id="JBHUOJ010000010">
    <property type="protein sequence ID" value="MFD2832826.1"/>
    <property type="molecule type" value="Genomic_DNA"/>
</dbReference>
<keyword evidence="3" id="KW-1185">Reference proteome</keyword>
<dbReference type="InterPro" id="IPR008979">
    <property type="entry name" value="Galactose-bd-like_sf"/>
</dbReference>
<evidence type="ECO:0000313" key="3">
    <source>
        <dbReference type="Proteomes" id="UP001597438"/>
    </source>
</evidence>
<protein>
    <submittedName>
        <fullName evidence="2">Glucoamylase family protein</fullName>
    </submittedName>
</protein>
<organism evidence="2 3">
    <name type="scientific">Christiangramia antarctica</name>
    <dbReference type="NCBI Taxonomy" id="2058158"/>
    <lineage>
        <taxon>Bacteria</taxon>
        <taxon>Pseudomonadati</taxon>
        <taxon>Bacteroidota</taxon>
        <taxon>Flavobacteriia</taxon>
        <taxon>Flavobacteriales</taxon>
        <taxon>Flavobacteriaceae</taxon>
        <taxon>Christiangramia</taxon>
    </lineage>
</organism>
<dbReference type="RefSeq" id="WP_251742158.1">
    <property type="nucleotide sequence ID" value="NZ_JBHUOJ010000010.1"/>
</dbReference>
<dbReference type="SUPFAM" id="SSF49785">
    <property type="entry name" value="Galactose-binding domain-like"/>
    <property type="match status" value="1"/>
</dbReference>
<sequence length="717" mass="82428">MKKESFIFVLLLLPFINFGQEPEYNKTFFDNSLMENSWFYSEVSYSIPSFVLNVEKRLPLEKDVAFTPGNSLSLNYTSSEGGTWEVNLKYPKSRGKDFLKESKTLSFWIYTPENIKAEILPEIALNIGNSTSDFLPFSKYFRGDISEKWIQVKIPVSDFGIRLSSDEISGLKFRQNGTDGLEHQIFLDQVEFLSEQMNAKNLPVPEILSSRGYERHVDIAWNPVGLENVRYIKVYRSQDDKNYTAVGIQDPLEFNLFTDFTGVPDQKYHYKISALGYDYAESNLSESSEAETRQMNDEELLDMVQEAAFRYYWDGAEENSGLALENIPGRKNMIATGASGFGLMALIVGAEKGFIQKDEFLERIEKVVDFIEKSDRFHGAVSHFIDGPSGKVEPFFGEVDNGADLVETSFFMQGLVSVGEYLSEDISEEKILKERINRIWEAVEWDWFKKTEDSKFLYWHWSPDHNWQINHQLIGWNETMITYFMAIASPTHGISPEMYYTGWANQDQVAQDYRSNWGKTLEGSMFTNGTNYFGIPLKVGVSNGGPLFFTHYSFLGLDPHKMEDKYTNYFDNNQDIAKINYRYCVENPNNFEGLGKDSWGLTASDGPWGYKAREPKQENDDGTMAPTGAISSFPYTPEKSMAALKHFYRDNGKFLWGEYGFRDAFNLTEDWVAEIFMGLNQAPMVVMIENYRSGLLWNLFMKNKDVQQAISKIKQTE</sequence>
<accession>A0ABW5X5F2</accession>
<dbReference type="Gene3D" id="1.50.10.140">
    <property type="match status" value="1"/>
</dbReference>
<evidence type="ECO:0000259" key="1">
    <source>
        <dbReference type="Pfam" id="PF10091"/>
    </source>
</evidence>
<name>A0ABW5X5F2_9FLAO</name>
<feature type="domain" description="Glycoamylase-like" evidence="1">
    <location>
        <begin position="470"/>
        <end position="703"/>
    </location>
</feature>
<dbReference type="Pfam" id="PF10091">
    <property type="entry name" value="Glycoamylase"/>
    <property type="match status" value="1"/>
</dbReference>
<proteinExistence type="predicted"/>
<reference evidence="3" key="1">
    <citation type="journal article" date="2019" name="Int. J. Syst. Evol. Microbiol.">
        <title>The Global Catalogue of Microorganisms (GCM) 10K type strain sequencing project: providing services to taxonomists for standard genome sequencing and annotation.</title>
        <authorList>
            <consortium name="The Broad Institute Genomics Platform"/>
            <consortium name="The Broad Institute Genome Sequencing Center for Infectious Disease"/>
            <person name="Wu L."/>
            <person name="Ma J."/>
        </authorList>
    </citation>
    <scope>NUCLEOTIDE SEQUENCE [LARGE SCALE GENOMIC DNA]</scope>
    <source>
        <strain evidence="3">KCTC 52925</strain>
    </source>
</reference>
<gene>
    <name evidence="2" type="ORF">ACFSYS_05955</name>
</gene>
<dbReference type="Proteomes" id="UP001597438">
    <property type="component" value="Unassembled WGS sequence"/>
</dbReference>